<feature type="domain" description="GST C-terminal" evidence="2">
    <location>
        <begin position="88"/>
        <end position="206"/>
    </location>
</feature>
<evidence type="ECO:0000313" key="3">
    <source>
        <dbReference type="EMBL" id="PII34469.1"/>
    </source>
</evidence>
<dbReference type="InterPro" id="IPR036249">
    <property type="entry name" value="Thioredoxin-like_sf"/>
</dbReference>
<dbReference type="CDD" id="cd03057">
    <property type="entry name" value="GST_N_Beta"/>
    <property type="match status" value="1"/>
</dbReference>
<dbReference type="Gene3D" id="3.40.30.10">
    <property type="entry name" value="Glutaredoxin"/>
    <property type="match status" value="1"/>
</dbReference>
<dbReference type="PANTHER" id="PTHR44051">
    <property type="entry name" value="GLUTATHIONE S-TRANSFERASE-RELATED"/>
    <property type="match status" value="1"/>
</dbReference>
<dbReference type="GO" id="GO:0016740">
    <property type="term" value="F:transferase activity"/>
    <property type="evidence" value="ECO:0007669"/>
    <property type="project" value="UniProtKB-KW"/>
</dbReference>
<organism evidence="3">
    <name type="scientific">Chryseobacterium sp. B5</name>
    <dbReference type="NCBI Taxonomy" id="2050562"/>
    <lineage>
        <taxon>Bacteria</taxon>
        <taxon>Pseudomonadati</taxon>
        <taxon>Bacteroidota</taxon>
        <taxon>Flavobacteriia</taxon>
        <taxon>Flavobacteriales</taxon>
        <taxon>Weeksellaceae</taxon>
        <taxon>Chryseobacterium group</taxon>
        <taxon>Chryseobacterium</taxon>
    </lineage>
</organism>
<name>A0A2G7T3N1_9FLAO</name>
<dbReference type="EMBL" id="PEKC01000102">
    <property type="protein sequence ID" value="PII34469.1"/>
    <property type="molecule type" value="Genomic_DNA"/>
</dbReference>
<dbReference type="InterPro" id="IPR010987">
    <property type="entry name" value="Glutathione-S-Trfase_C-like"/>
</dbReference>
<dbReference type="Pfam" id="PF13410">
    <property type="entry name" value="GST_C_2"/>
    <property type="match status" value="1"/>
</dbReference>
<dbReference type="Pfam" id="PF02798">
    <property type="entry name" value="GST_N"/>
    <property type="match status" value="1"/>
</dbReference>
<dbReference type="SUPFAM" id="SSF52833">
    <property type="entry name" value="Thioredoxin-like"/>
    <property type="match status" value="1"/>
</dbReference>
<dbReference type="CDD" id="cd03188">
    <property type="entry name" value="GST_C_Beta"/>
    <property type="match status" value="1"/>
</dbReference>
<dbReference type="AlphaFoldDB" id="A0A2G7T3N1"/>
<dbReference type="InterPro" id="IPR004045">
    <property type="entry name" value="Glutathione_S-Trfase_N"/>
</dbReference>
<dbReference type="SFLD" id="SFLDS00019">
    <property type="entry name" value="Glutathione_Transferase_(cytos"/>
    <property type="match status" value="1"/>
</dbReference>
<evidence type="ECO:0000259" key="1">
    <source>
        <dbReference type="PROSITE" id="PS50404"/>
    </source>
</evidence>
<dbReference type="InterPro" id="IPR036282">
    <property type="entry name" value="Glutathione-S-Trfase_C_sf"/>
</dbReference>
<sequence length="206" mass="22498">MTTLKLYYAPGTCALATRIALIEANAPHEVIKLDFPKGEQRSPEYLAINPKGRVPALVTERGVLTETPALLAYVARRFPEARLAPLDDAYAFAHMQDFHSYLSSTVHVAHAHGRRAGRWADDEAAIASMQRKVAANMAECFGVIERHYLGDAPWVLGSDYSVADAYLFTIAGWLEGDGVDIAGFPKVQAHFKRMGERAAVRGALGS</sequence>
<dbReference type="PROSITE" id="PS50404">
    <property type="entry name" value="GST_NTER"/>
    <property type="match status" value="1"/>
</dbReference>
<dbReference type="SUPFAM" id="SSF47616">
    <property type="entry name" value="GST C-terminal domain-like"/>
    <property type="match status" value="1"/>
</dbReference>
<evidence type="ECO:0000259" key="2">
    <source>
        <dbReference type="PROSITE" id="PS50405"/>
    </source>
</evidence>
<dbReference type="PANTHER" id="PTHR44051:SF8">
    <property type="entry name" value="GLUTATHIONE S-TRANSFERASE GSTA"/>
    <property type="match status" value="1"/>
</dbReference>
<feature type="domain" description="GST N-terminal" evidence="1">
    <location>
        <begin position="1"/>
        <end position="82"/>
    </location>
</feature>
<dbReference type="SFLD" id="SFLDG01150">
    <property type="entry name" value="Main.1:_Beta-like"/>
    <property type="match status" value="1"/>
</dbReference>
<gene>
    <name evidence="3" type="ORF">CTI11_20685</name>
</gene>
<dbReference type="InterPro" id="IPR040079">
    <property type="entry name" value="Glutathione_S-Trfase"/>
</dbReference>
<protein>
    <submittedName>
        <fullName evidence="3">Glutathione S-transferase family protein</fullName>
    </submittedName>
</protein>
<reference evidence="3" key="1">
    <citation type="submission" date="2017-10" db="EMBL/GenBank/DDBJ databases">
        <title>Chryseobacterium sp. B5 is a hydrocarbonoclastic and plant growth promoting bacterium.</title>
        <authorList>
            <person name="Thijs S."/>
            <person name="Gkorezis P."/>
            <person name="Van Hamme J."/>
        </authorList>
    </citation>
    <scope>NUCLEOTIDE SEQUENCE</scope>
    <source>
        <strain evidence="3">B5</strain>
    </source>
</reference>
<dbReference type="SFLD" id="SFLDG00358">
    <property type="entry name" value="Main_(cytGST)"/>
    <property type="match status" value="1"/>
</dbReference>
<proteinExistence type="predicted"/>
<comment type="caution">
    <text evidence="3">The sequence shown here is derived from an EMBL/GenBank/DDBJ whole genome shotgun (WGS) entry which is preliminary data.</text>
</comment>
<keyword evidence="3" id="KW-0808">Transferase</keyword>
<dbReference type="Gene3D" id="1.20.1050.10">
    <property type="match status" value="1"/>
</dbReference>
<accession>A0A2G7T3N1</accession>
<dbReference type="PROSITE" id="PS50405">
    <property type="entry name" value="GST_CTER"/>
    <property type="match status" value="1"/>
</dbReference>